<dbReference type="EC" id="1.2.1.79" evidence="6"/>
<sequence length="489" mass="51784">MVSTREALADSGLLRTELFYGGQWREGSTGERSAVIDPATGEEIAQVAVATAEDVEAAIDAAGEAFTTWSKVPAPERSRILRRWYELVVAHADELAEILTWEQGKPLAEARGEVLYGAGFIEWFAEEAKRLYGEVIPTNNPNRRMMTTRSAVGVTAAITPWNFPSAMILRKASPALAAGCTMIIKPASETPLSAFALVALAEQAGIPAGVLSVVNGKGSVIGGIFTSHDLIRTISFTGSTEVGRTLMEQSAGTIKRLALELGGNAPLIVFDDADIETAVKGTMDSKFRNAGQTCVCANRIFVQAGIHDAFVAALAREVAKLRVGDGRDPETTQGPLISQSALEKVESHVADATAKGGTIVNGGARSDLGGTFYSPTVIVGATPEMRVASEETFGPIAPVFKFTTEEEAIELANDTEFGLAGYFFSRDIGRVTRVAEALEVGVVGVNTGLISYEGAPFGGVKQSGIGREGSMHGIEEYTELKYICIEGVL</sequence>
<reference evidence="6" key="1">
    <citation type="submission" date="2021-06" db="EMBL/GenBank/DDBJ databases">
        <authorList>
            <person name="Criscuolo A."/>
        </authorList>
    </citation>
    <scope>NUCLEOTIDE SEQUENCE</scope>
    <source>
        <strain evidence="6">CIP111803</strain>
    </source>
</reference>
<proteinExistence type="inferred from homology"/>
<dbReference type="GO" id="GO:0036243">
    <property type="term" value="F:succinate-semialdehyde dehydrogenase (NADP+) activity"/>
    <property type="evidence" value="ECO:0007669"/>
    <property type="project" value="UniProtKB-EC"/>
</dbReference>
<evidence type="ECO:0000256" key="2">
    <source>
        <dbReference type="ARBA" id="ARBA00023002"/>
    </source>
</evidence>
<dbReference type="Pfam" id="PF00171">
    <property type="entry name" value="Aldedh"/>
    <property type="match status" value="1"/>
</dbReference>
<evidence type="ECO:0000313" key="7">
    <source>
        <dbReference type="Proteomes" id="UP000693892"/>
    </source>
</evidence>
<dbReference type="FunFam" id="3.40.605.10:FF:000026">
    <property type="entry name" value="Aldehyde dehydrogenase, putative"/>
    <property type="match status" value="1"/>
</dbReference>
<evidence type="ECO:0000313" key="6">
    <source>
        <dbReference type="EMBL" id="CAG7606146.1"/>
    </source>
</evidence>
<gene>
    <name evidence="6" type="primary">gabD_1</name>
    <name evidence="6" type="ORF">LEUCIP111803_00893</name>
</gene>
<keyword evidence="2 4" id="KW-0560">Oxidoreductase</keyword>
<accession>A0A916JW67</accession>
<dbReference type="InterPro" id="IPR015590">
    <property type="entry name" value="Aldehyde_DH_dom"/>
</dbReference>
<dbReference type="RefSeq" id="WP_218114519.1">
    <property type="nucleotide sequence ID" value="NZ_CAJVAP010000008.1"/>
</dbReference>
<dbReference type="InterPro" id="IPR029510">
    <property type="entry name" value="Ald_DH_CS_GLU"/>
</dbReference>
<dbReference type="GO" id="GO:0004777">
    <property type="term" value="F:succinate-semialdehyde dehydrogenase (NAD+) activity"/>
    <property type="evidence" value="ECO:0007669"/>
    <property type="project" value="TreeGrafter"/>
</dbReference>
<feature type="domain" description="Aldehyde dehydrogenase" evidence="5">
    <location>
        <begin position="24"/>
        <end position="483"/>
    </location>
</feature>
<dbReference type="NCBIfam" id="TIGR01780">
    <property type="entry name" value="SSADH"/>
    <property type="match status" value="1"/>
</dbReference>
<evidence type="ECO:0000256" key="4">
    <source>
        <dbReference type="RuleBase" id="RU003345"/>
    </source>
</evidence>
<dbReference type="InterPro" id="IPR016160">
    <property type="entry name" value="Ald_DH_CS_CYS"/>
</dbReference>
<comment type="caution">
    <text evidence="6">The sequence shown here is derived from an EMBL/GenBank/DDBJ whole genome shotgun (WGS) entry which is preliminary data.</text>
</comment>
<name>A0A916JW67_9MICO</name>
<organism evidence="6 7">
    <name type="scientific">Leucobacter soli</name>
    <dbReference type="NCBI Taxonomy" id="2812850"/>
    <lineage>
        <taxon>Bacteria</taxon>
        <taxon>Bacillati</taxon>
        <taxon>Actinomycetota</taxon>
        <taxon>Actinomycetes</taxon>
        <taxon>Micrococcales</taxon>
        <taxon>Microbacteriaceae</taxon>
        <taxon>Leucobacter</taxon>
    </lineage>
</organism>
<dbReference type="PROSITE" id="PS00070">
    <property type="entry name" value="ALDEHYDE_DEHYDR_CYS"/>
    <property type="match status" value="1"/>
</dbReference>
<dbReference type="Proteomes" id="UP000693892">
    <property type="component" value="Unassembled WGS sequence"/>
</dbReference>
<dbReference type="PROSITE" id="PS00687">
    <property type="entry name" value="ALDEHYDE_DEHYDR_GLU"/>
    <property type="match status" value="1"/>
</dbReference>
<feature type="active site" evidence="3">
    <location>
        <position position="260"/>
    </location>
</feature>
<dbReference type="PANTHER" id="PTHR43353">
    <property type="entry name" value="SUCCINATE-SEMIALDEHYDE DEHYDROGENASE, MITOCHONDRIAL"/>
    <property type="match status" value="1"/>
</dbReference>
<dbReference type="EMBL" id="CAJVAP010000008">
    <property type="protein sequence ID" value="CAG7606146.1"/>
    <property type="molecule type" value="Genomic_DNA"/>
</dbReference>
<dbReference type="PANTHER" id="PTHR43353:SF5">
    <property type="entry name" value="SUCCINATE-SEMIALDEHYDE DEHYDROGENASE, MITOCHONDRIAL"/>
    <property type="match status" value="1"/>
</dbReference>
<dbReference type="AlphaFoldDB" id="A0A916JW67"/>
<dbReference type="CDD" id="cd07103">
    <property type="entry name" value="ALDH_F5_SSADH_GabD"/>
    <property type="match status" value="1"/>
</dbReference>
<comment type="similarity">
    <text evidence="1 4">Belongs to the aldehyde dehydrogenase family.</text>
</comment>
<dbReference type="InterPro" id="IPR050740">
    <property type="entry name" value="Aldehyde_DH_Superfamily"/>
</dbReference>
<protein>
    <submittedName>
        <fullName evidence="6">Succinate-semialdehyde dehydrogenase [NADP(+)] GabD</fullName>
        <ecNumber evidence="6">1.2.1.79</ecNumber>
    </submittedName>
</protein>
<evidence type="ECO:0000256" key="1">
    <source>
        <dbReference type="ARBA" id="ARBA00009986"/>
    </source>
</evidence>
<keyword evidence="7" id="KW-1185">Reference proteome</keyword>
<evidence type="ECO:0000259" key="5">
    <source>
        <dbReference type="Pfam" id="PF00171"/>
    </source>
</evidence>
<dbReference type="GO" id="GO:0009450">
    <property type="term" value="P:gamma-aminobutyric acid catabolic process"/>
    <property type="evidence" value="ECO:0007669"/>
    <property type="project" value="InterPro"/>
</dbReference>
<dbReference type="InterPro" id="IPR010102">
    <property type="entry name" value="Succ_semiAld_DH"/>
</dbReference>
<dbReference type="FunFam" id="3.40.309.10:FF:000004">
    <property type="entry name" value="Succinate-semialdehyde dehydrogenase I"/>
    <property type="match status" value="1"/>
</dbReference>
<evidence type="ECO:0000256" key="3">
    <source>
        <dbReference type="PROSITE-ProRule" id="PRU10007"/>
    </source>
</evidence>
<dbReference type="FunFam" id="3.40.605.10:FF:000005">
    <property type="entry name" value="Succinate-semialdehyde dehydrogenase I"/>
    <property type="match status" value="1"/>
</dbReference>